<keyword evidence="2" id="KW-1185">Reference proteome</keyword>
<sequence>MAASSFIFPEGYFDHRVDLPCVDACFDLKYQYPRPIQSPPASSRVQRFGQDTLKDPIKAIESYLCFQDDVGFPCRGYARRAPEVGPFQKYYRVITFGMTDEHECIAPIPFVPCLEYYPDIPDVSSELVPASPHKDKSGRIIPDTFILEISFGPGYPVWRGDVFKYLEADFPKSQVTKKELAFLIAKAYDNYASTHWTPSKGVDLVYNDITFSLSCLAYVAEDRNGVWHLKEGEGLVIRDPF</sequence>
<comment type="caution">
    <text evidence="1">The sequence shown here is derived from an EMBL/GenBank/DDBJ whole genome shotgun (WGS) entry which is preliminary data.</text>
</comment>
<gene>
    <name evidence="1" type="ORF">BDN70DRAFT_956794</name>
</gene>
<organism evidence="1 2">
    <name type="scientific">Pholiota conissans</name>
    <dbReference type="NCBI Taxonomy" id="109636"/>
    <lineage>
        <taxon>Eukaryota</taxon>
        <taxon>Fungi</taxon>
        <taxon>Dikarya</taxon>
        <taxon>Basidiomycota</taxon>
        <taxon>Agaricomycotina</taxon>
        <taxon>Agaricomycetes</taxon>
        <taxon>Agaricomycetidae</taxon>
        <taxon>Agaricales</taxon>
        <taxon>Agaricineae</taxon>
        <taxon>Strophariaceae</taxon>
        <taxon>Pholiota</taxon>
    </lineage>
</organism>
<reference evidence="1" key="1">
    <citation type="submission" date="2020-11" db="EMBL/GenBank/DDBJ databases">
        <authorList>
            <consortium name="DOE Joint Genome Institute"/>
            <person name="Ahrendt S."/>
            <person name="Riley R."/>
            <person name="Andreopoulos W."/>
            <person name="Labutti K."/>
            <person name="Pangilinan J."/>
            <person name="Ruiz-Duenas F.J."/>
            <person name="Barrasa J.M."/>
            <person name="Sanchez-Garcia M."/>
            <person name="Camarero S."/>
            <person name="Miyauchi S."/>
            <person name="Serrano A."/>
            <person name="Linde D."/>
            <person name="Babiker R."/>
            <person name="Drula E."/>
            <person name="Ayuso-Fernandez I."/>
            <person name="Pacheco R."/>
            <person name="Padilla G."/>
            <person name="Ferreira P."/>
            <person name="Barriuso J."/>
            <person name="Kellner H."/>
            <person name="Castanera R."/>
            <person name="Alfaro M."/>
            <person name="Ramirez L."/>
            <person name="Pisabarro A.G."/>
            <person name="Kuo A."/>
            <person name="Tritt A."/>
            <person name="Lipzen A."/>
            <person name="He G."/>
            <person name="Yan M."/>
            <person name="Ng V."/>
            <person name="Cullen D."/>
            <person name="Martin F."/>
            <person name="Rosso M.-N."/>
            <person name="Henrissat B."/>
            <person name="Hibbett D."/>
            <person name="Martinez A.T."/>
            <person name="Grigoriev I.V."/>
        </authorList>
    </citation>
    <scope>NUCLEOTIDE SEQUENCE</scope>
    <source>
        <strain evidence="1">CIRM-BRFM 674</strain>
    </source>
</reference>
<evidence type="ECO:0000313" key="1">
    <source>
        <dbReference type="EMBL" id="KAF9475357.1"/>
    </source>
</evidence>
<proteinExistence type="predicted"/>
<accession>A0A9P6CQR8</accession>
<evidence type="ECO:0000313" key="2">
    <source>
        <dbReference type="Proteomes" id="UP000807469"/>
    </source>
</evidence>
<protein>
    <submittedName>
        <fullName evidence="1">Uncharacterized protein</fullName>
    </submittedName>
</protein>
<name>A0A9P6CQR8_9AGAR</name>
<dbReference type="Proteomes" id="UP000807469">
    <property type="component" value="Unassembled WGS sequence"/>
</dbReference>
<dbReference type="EMBL" id="MU155336">
    <property type="protein sequence ID" value="KAF9475357.1"/>
    <property type="molecule type" value="Genomic_DNA"/>
</dbReference>
<dbReference type="AlphaFoldDB" id="A0A9P6CQR8"/>